<accession>A0A4R3N5W6</accession>
<comment type="caution">
    <text evidence="1">The sequence shown here is derived from an EMBL/GenBank/DDBJ whole genome shotgun (WGS) entry which is preliminary data.</text>
</comment>
<dbReference type="Pfam" id="PF06866">
    <property type="entry name" value="DUF1256"/>
    <property type="match status" value="1"/>
</dbReference>
<gene>
    <name evidence="1" type="ORF">EDD68_10572</name>
</gene>
<dbReference type="NCBIfam" id="TIGR02841">
    <property type="entry name" value="spore_YyaC"/>
    <property type="match status" value="1"/>
</dbReference>
<dbReference type="RefSeq" id="WP_132371344.1">
    <property type="nucleotide sequence ID" value="NZ_SMAN01000005.1"/>
</dbReference>
<name>A0A4R3N5W6_9BACI</name>
<dbReference type="InterPro" id="IPR023430">
    <property type="entry name" value="Pept_HybD-like_dom_sf"/>
</dbReference>
<dbReference type="AlphaFoldDB" id="A0A4R3N5W6"/>
<evidence type="ECO:0000313" key="2">
    <source>
        <dbReference type="Proteomes" id="UP000294650"/>
    </source>
</evidence>
<sequence length="200" mass="22479">MNFNRILSRNKEEERFYYLQEHTPDNLATSLLQWIPRFKQNVIILCIGTDRSTGDALGPLVGTFLCEQKPSSLSVYGTLDHPVHAKNIHEHLTTIQQNHFNPFIIAVDACLGKYSSIGTIIAGQGSLRPGAAVKKDLPEVGNVFISGVVNISGYMEYFVLQSTRLSIVMNMAKKIACSLKQVDDRLTNRRYTKKHKKSAR</sequence>
<dbReference type="Proteomes" id="UP000294650">
    <property type="component" value="Unassembled WGS sequence"/>
</dbReference>
<organism evidence="1 2">
    <name type="scientific">Melghiribacillus thermohalophilus</name>
    <dbReference type="NCBI Taxonomy" id="1324956"/>
    <lineage>
        <taxon>Bacteria</taxon>
        <taxon>Bacillati</taxon>
        <taxon>Bacillota</taxon>
        <taxon>Bacilli</taxon>
        <taxon>Bacillales</taxon>
        <taxon>Bacillaceae</taxon>
        <taxon>Melghiribacillus</taxon>
    </lineage>
</organism>
<dbReference type="OrthoDB" id="9815953at2"/>
<dbReference type="InterPro" id="IPR009665">
    <property type="entry name" value="YyaC"/>
</dbReference>
<protein>
    <submittedName>
        <fullName evidence="1">Putative sporulation protein YyaC</fullName>
    </submittedName>
</protein>
<reference evidence="1 2" key="1">
    <citation type="submission" date="2019-03" db="EMBL/GenBank/DDBJ databases">
        <title>Genomic Encyclopedia of Type Strains, Phase IV (KMG-IV): sequencing the most valuable type-strain genomes for metagenomic binning, comparative biology and taxonomic classification.</title>
        <authorList>
            <person name="Goeker M."/>
        </authorList>
    </citation>
    <scope>NUCLEOTIDE SEQUENCE [LARGE SCALE GENOMIC DNA]</scope>
    <source>
        <strain evidence="1 2">DSM 25894</strain>
    </source>
</reference>
<proteinExistence type="predicted"/>
<dbReference type="SUPFAM" id="SSF53163">
    <property type="entry name" value="HybD-like"/>
    <property type="match status" value="1"/>
</dbReference>
<dbReference type="EMBL" id="SMAN01000005">
    <property type="protein sequence ID" value="TCT24618.1"/>
    <property type="molecule type" value="Genomic_DNA"/>
</dbReference>
<keyword evidence="2" id="KW-1185">Reference proteome</keyword>
<evidence type="ECO:0000313" key="1">
    <source>
        <dbReference type="EMBL" id="TCT24618.1"/>
    </source>
</evidence>